<evidence type="ECO:0000313" key="4">
    <source>
        <dbReference type="Proteomes" id="UP001634007"/>
    </source>
</evidence>
<dbReference type="Proteomes" id="UP001634007">
    <property type="component" value="Unassembled WGS sequence"/>
</dbReference>
<feature type="region of interest" description="Disordered" evidence="1">
    <location>
        <begin position="28"/>
        <end position="82"/>
    </location>
</feature>
<reference evidence="3 4" key="1">
    <citation type="submission" date="2024-11" db="EMBL/GenBank/DDBJ databases">
        <title>Chromosome-level genome assembly of Eucalyptus globulus Labill. provides insights into its genome evolution.</title>
        <authorList>
            <person name="Li X."/>
        </authorList>
    </citation>
    <scope>NUCLEOTIDE SEQUENCE [LARGE SCALE GENOMIC DNA]</scope>
    <source>
        <strain evidence="3">CL2024</strain>
        <tissue evidence="3">Fresh tender leaves</tissue>
    </source>
</reference>
<comment type="caution">
    <text evidence="3">The sequence shown here is derived from an EMBL/GenBank/DDBJ whole genome shotgun (WGS) entry which is preliminary data.</text>
</comment>
<feature type="chain" id="PRO_5044841112" evidence="2">
    <location>
        <begin position="23"/>
        <end position="82"/>
    </location>
</feature>
<dbReference type="InterPro" id="IPR039316">
    <property type="entry name" value="CLE25/26"/>
</dbReference>
<keyword evidence="2" id="KW-0732">Signal</keyword>
<sequence length="82" mass="9269">MEVLHKILILLLLSSLLVSGDGREEAVNANGMSTVSPGAKERWEKQQHKGRHPRLRFGHSPPDKWLSSKRRVPNASDPLHNR</sequence>
<dbReference type="PANTHER" id="PTHR34277:SF1">
    <property type="entry name" value="CLAVATA3_ESR (CLE) GENE FAMILY MEMBER MTCLE20"/>
    <property type="match status" value="1"/>
</dbReference>
<dbReference type="AlphaFoldDB" id="A0ABD3JYX2"/>
<organism evidence="3 4">
    <name type="scientific">Eucalyptus globulus</name>
    <name type="common">Tasmanian blue gum</name>
    <dbReference type="NCBI Taxonomy" id="34317"/>
    <lineage>
        <taxon>Eukaryota</taxon>
        <taxon>Viridiplantae</taxon>
        <taxon>Streptophyta</taxon>
        <taxon>Embryophyta</taxon>
        <taxon>Tracheophyta</taxon>
        <taxon>Spermatophyta</taxon>
        <taxon>Magnoliopsida</taxon>
        <taxon>eudicotyledons</taxon>
        <taxon>Gunneridae</taxon>
        <taxon>Pentapetalae</taxon>
        <taxon>rosids</taxon>
        <taxon>malvids</taxon>
        <taxon>Myrtales</taxon>
        <taxon>Myrtaceae</taxon>
        <taxon>Myrtoideae</taxon>
        <taxon>Eucalypteae</taxon>
        <taxon>Eucalyptus</taxon>
    </lineage>
</organism>
<dbReference type="PANTHER" id="PTHR34277">
    <property type="entry name" value="CLAVATA3/ESR (CLE)-RELATED PROTEIN 26"/>
    <property type="match status" value="1"/>
</dbReference>
<proteinExistence type="predicted"/>
<dbReference type="EMBL" id="JBJKBG010000006">
    <property type="protein sequence ID" value="KAL3732935.1"/>
    <property type="molecule type" value="Genomic_DNA"/>
</dbReference>
<evidence type="ECO:0000256" key="2">
    <source>
        <dbReference type="SAM" id="SignalP"/>
    </source>
</evidence>
<evidence type="ECO:0000256" key="1">
    <source>
        <dbReference type="SAM" id="MobiDB-lite"/>
    </source>
</evidence>
<keyword evidence="4" id="KW-1185">Reference proteome</keyword>
<protein>
    <submittedName>
        <fullName evidence="3">Uncharacterized protein</fullName>
    </submittedName>
</protein>
<evidence type="ECO:0000313" key="3">
    <source>
        <dbReference type="EMBL" id="KAL3732935.1"/>
    </source>
</evidence>
<gene>
    <name evidence="3" type="ORF">ACJRO7_022453</name>
</gene>
<feature type="compositionally biased region" description="Basic residues" evidence="1">
    <location>
        <begin position="48"/>
        <end position="57"/>
    </location>
</feature>
<name>A0ABD3JYX2_EUCGL</name>
<accession>A0ABD3JYX2</accession>
<feature type="signal peptide" evidence="2">
    <location>
        <begin position="1"/>
        <end position="22"/>
    </location>
</feature>